<proteinExistence type="predicted"/>
<feature type="region of interest" description="Disordered" evidence="1">
    <location>
        <begin position="57"/>
        <end position="101"/>
    </location>
</feature>
<protein>
    <submittedName>
        <fullName evidence="2">Uncharacterized protein</fullName>
    </submittedName>
</protein>
<organism evidence="2 3">
    <name type="scientific">Hohenbuehelia grisea</name>
    <dbReference type="NCBI Taxonomy" id="104357"/>
    <lineage>
        <taxon>Eukaryota</taxon>
        <taxon>Fungi</taxon>
        <taxon>Dikarya</taxon>
        <taxon>Basidiomycota</taxon>
        <taxon>Agaricomycotina</taxon>
        <taxon>Agaricomycetes</taxon>
        <taxon>Agaricomycetidae</taxon>
        <taxon>Agaricales</taxon>
        <taxon>Pleurotineae</taxon>
        <taxon>Pleurotaceae</taxon>
        <taxon>Hohenbuehelia</taxon>
    </lineage>
</organism>
<reference evidence="3" key="1">
    <citation type="submission" date="2024-06" db="EMBL/GenBank/DDBJ databases">
        <title>Multi-omics analyses provide insights into the biosynthesis of the anticancer antibiotic pleurotin in Hohenbuehelia grisea.</title>
        <authorList>
            <person name="Weaver J.A."/>
            <person name="Alberti F."/>
        </authorList>
    </citation>
    <scope>NUCLEOTIDE SEQUENCE [LARGE SCALE GENOMIC DNA]</scope>
    <source>
        <strain evidence="3">T-177</strain>
    </source>
</reference>
<sequence length="195" mass="21446">MAYIRVPTSHTAADISFILQPRQPPATSSDIDFTAQRLARYAPERIQVVIGSAAHEGGAEAHGGVGSSDDDSDDGAAPASPAKISKPPGEPGRPDSGGWSLKDQLVRVEKWGEKDYKAIRQRISDIAKERNIDLAVNFANQKAGDINAICDKMREEYTFLEKYMYEDCWPVKCIMKSITKYRSEHGKKGQPPPQA</sequence>
<name>A0ABR3JTU2_9AGAR</name>
<evidence type="ECO:0000256" key="1">
    <source>
        <dbReference type="SAM" id="MobiDB-lite"/>
    </source>
</evidence>
<evidence type="ECO:0000313" key="2">
    <source>
        <dbReference type="EMBL" id="KAL0958556.1"/>
    </source>
</evidence>
<feature type="compositionally biased region" description="Low complexity" evidence="1">
    <location>
        <begin position="75"/>
        <end position="87"/>
    </location>
</feature>
<dbReference type="Proteomes" id="UP001556367">
    <property type="component" value="Unassembled WGS sequence"/>
</dbReference>
<keyword evidence="3" id="KW-1185">Reference proteome</keyword>
<comment type="caution">
    <text evidence="2">The sequence shown here is derived from an EMBL/GenBank/DDBJ whole genome shotgun (WGS) entry which is preliminary data.</text>
</comment>
<gene>
    <name evidence="2" type="ORF">HGRIS_000696</name>
</gene>
<dbReference type="EMBL" id="JASNQZ010000004">
    <property type="protein sequence ID" value="KAL0958556.1"/>
    <property type="molecule type" value="Genomic_DNA"/>
</dbReference>
<evidence type="ECO:0000313" key="3">
    <source>
        <dbReference type="Proteomes" id="UP001556367"/>
    </source>
</evidence>
<accession>A0ABR3JTU2</accession>